<keyword evidence="2" id="KW-1185">Reference proteome</keyword>
<name>A0ABQ2FRR1_9DEIO</name>
<dbReference type="Proteomes" id="UP000604341">
    <property type="component" value="Unassembled WGS sequence"/>
</dbReference>
<organism evidence="1 2">
    <name type="scientific">Deinococcus radiotolerans</name>
    <dbReference type="NCBI Taxonomy" id="1309407"/>
    <lineage>
        <taxon>Bacteria</taxon>
        <taxon>Thermotogati</taxon>
        <taxon>Deinococcota</taxon>
        <taxon>Deinococci</taxon>
        <taxon>Deinococcales</taxon>
        <taxon>Deinococcaceae</taxon>
        <taxon>Deinococcus</taxon>
    </lineage>
</organism>
<proteinExistence type="predicted"/>
<accession>A0ABQ2FRR1</accession>
<dbReference type="RefSeq" id="WP_189071137.1">
    <property type="nucleotide sequence ID" value="NZ_BMPE01000046.1"/>
</dbReference>
<reference evidence="2" key="1">
    <citation type="journal article" date="2019" name="Int. J. Syst. Evol. Microbiol.">
        <title>The Global Catalogue of Microorganisms (GCM) 10K type strain sequencing project: providing services to taxonomists for standard genome sequencing and annotation.</title>
        <authorList>
            <consortium name="The Broad Institute Genomics Platform"/>
            <consortium name="The Broad Institute Genome Sequencing Center for Infectious Disease"/>
            <person name="Wu L."/>
            <person name="Ma J."/>
        </authorList>
    </citation>
    <scope>NUCLEOTIDE SEQUENCE [LARGE SCALE GENOMIC DNA]</scope>
    <source>
        <strain evidence="2">JCM 19173</strain>
    </source>
</reference>
<protein>
    <submittedName>
        <fullName evidence="1">Uncharacterized protein</fullName>
    </submittedName>
</protein>
<dbReference type="EMBL" id="BMPE01000046">
    <property type="protein sequence ID" value="GGL20598.1"/>
    <property type="molecule type" value="Genomic_DNA"/>
</dbReference>
<sequence length="193" mass="22637">MSKVIKTSELTDEDIFFDSVYVNCLIDIMEPVLDEDTFYSFVGMGGIAFYLLSEDQKKYVYNSFETYIINFSRKDLEGIPSIMVGIHAWQIYIVDKDEYLKYLSKKNRNHFILLIDLIERSDMSLDDKSNLIRYIKVLPTLRVIDHFTAVELDHLLKSFDILKNTESIDIEIYNLSVNAISYLNRLVNIFSLR</sequence>
<gene>
    <name evidence="1" type="ORF">GCM10010844_44280</name>
</gene>
<evidence type="ECO:0000313" key="2">
    <source>
        <dbReference type="Proteomes" id="UP000604341"/>
    </source>
</evidence>
<comment type="caution">
    <text evidence="1">The sequence shown here is derived from an EMBL/GenBank/DDBJ whole genome shotgun (WGS) entry which is preliminary data.</text>
</comment>
<evidence type="ECO:0000313" key="1">
    <source>
        <dbReference type="EMBL" id="GGL20598.1"/>
    </source>
</evidence>